<protein>
    <recommendedName>
        <fullName evidence="1">UmuC domain-containing protein</fullName>
    </recommendedName>
</protein>
<dbReference type="GO" id="GO:0006281">
    <property type="term" value="P:DNA repair"/>
    <property type="evidence" value="ECO:0007669"/>
    <property type="project" value="InterPro"/>
</dbReference>
<evidence type="ECO:0000259" key="1">
    <source>
        <dbReference type="PROSITE" id="PS50173"/>
    </source>
</evidence>
<feature type="domain" description="UmuC" evidence="1">
    <location>
        <begin position="1"/>
        <end position="63"/>
    </location>
</feature>
<dbReference type="AlphaFoldDB" id="A0A9P3ZHQ7"/>
<evidence type="ECO:0000313" key="3">
    <source>
        <dbReference type="Proteomes" id="UP000323119"/>
    </source>
</evidence>
<dbReference type="PROSITE" id="PS50173">
    <property type="entry name" value="UMUC"/>
    <property type="match status" value="1"/>
</dbReference>
<dbReference type="EMBL" id="VVUY01000015">
    <property type="protein sequence ID" value="KAA2558137.1"/>
    <property type="molecule type" value="Genomic_DNA"/>
</dbReference>
<proteinExistence type="predicted"/>
<name>A0A9P3ZHQ7_9BACT</name>
<gene>
    <name evidence="2" type="ORF">F2S36_13505</name>
</gene>
<dbReference type="Pfam" id="PF11799">
    <property type="entry name" value="IMS_C"/>
    <property type="match status" value="1"/>
</dbReference>
<dbReference type="InterPro" id="IPR017961">
    <property type="entry name" value="DNA_pol_Y-fam_little_finger"/>
</dbReference>
<dbReference type="InterPro" id="IPR043502">
    <property type="entry name" value="DNA/RNA_pol_sf"/>
</dbReference>
<reference evidence="2 3" key="1">
    <citation type="journal article" date="2019" name="Nat. Med.">
        <title>A library of human gut bacterial isolates paired with longitudinal multiomics data enables mechanistic microbiome research.</title>
        <authorList>
            <person name="Poyet M."/>
            <person name="Groussin M."/>
            <person name="Gibbons S.M."/>
            <person name="Avila-Pacheco J."/>
            <person name="Jiang X."/>
            <person name="Kearney S.M."/>
            <person name="Perrotta A.R."/>
            <person name="Berdy B."/>
            <person name="Zhao S."/>
            <person name="Lieberman T.D."/>
            <person name="Swanson P.K."/>
            <person name="Smith M."/>
            <person name="Roesemann S."/>
            <person name="Alexander J.E."/>
            <person name="Rich S.A."/>
            <person name="Livny J."/>
            <person name="Vlamakis H."/>
            <person name="Clish C."/>
            <person name="Bullock K."/>
            <person name="Deik A."/>
            <person name="Scott J."/>
            <person name="Pierce K.A."/>
            <person name="Xavier R.J."/>
            <person name="Alm E.J."/>
        </authorList>
    </citation>
    <scope>NUCLEOTIDE SEQUENCE [LARGE SCALE GENOMIC DNA]</scope>
    <source>
        <strain evidence="2 3">BIOML-A204</strain>
    </source>
</reference>
<comment type="caution">
    <text evidence="2">The sequence shown here is derived from an EMBL/GenBank/DDBJ whole genome shotgun (WGS) entry which is preliminary data.</text>
</comment>
<dbReference type="InterPro" id="IPR001126">
    <property type="entry name" value="UmuC"/>
</dbReference>
<organism evidence="2 3">
    <name type="scientific">Alistipes onderdonkii</name>
    <dbReference type="NCBI Taxonomy" id="328813"/>
    <lineage>
        <taxon>Bacteria</taxon>
        <taxon>Pseudomonadati</taxon>
        <taxon>Bacteroidota</taxon>
        <taxon>Bacteroidia</taxon>
        <taxon>Bacteroidales</taxon>
        <taxon>Rikenellaceae</taxon>
        <taxon>Alistipes</taxon>
    </lineage>
</organism>
<sequence length="205" mass="23955">MSENNISCLFGMLIKYGTTSTKTLAKIASKLAKRCPRLDGCCCKQDIEKVLTIFLLRDIWGIGCRYGRMFDGMDIRTALQFVQLSREWVHARMGVTGLRMWNELQGVECIAFEQMPPQKQQITISRSFLREICEQEPLERIVAEFASMCAEKLRGQRSVCREVRSYIYTDRHRDDRLQRYETGFVTLPEPFCMNRAHLSRRYTTD</sequence>
<dbReference type="SUPFAM" id="SSF56672">
    <property type="entry name" value="DNA/RNA polymerases"/>
    <property type="match status" value="1"/>
</dbReference>
<dbReference type="GO" id="GO:0003684">
    <property type="term" value="F:damaged DNA binding"/>
    <property type="evidence" value="ECO:0007669"/>
    <property type="project" value="InterPro"/>
</dbReference>
<accession>A0A9P3ZHQ7</accession>
<dbReference type="RefSeq" id="WP_055210537.1">
    <property type="nucleotide sequence ID" value="NZ_JADMQE010000003.1"/>
</dbReference>
<dbReference type="Proteomes" id="UP000323119">
    <property type="component" value="Unassembled WGS sequence"/>
</dbReference>
<dbReference type="Gene3D" id="1.10.150.20">
    <property type="entry name" value="5' to 3' exonuclease, C-terminal subdomain"/>
    <property type="match status" value="1"/>
</dbReference>
<evidence type="ECO:0000313" key="2">
    <source>
        <dbReference type="EMBL" id="KAA2558137.1"/>
    </source>
</evidence>